<dbReference type="Proteomes" id="UP000283387">
    <property type="component" value="Unassembled WGS sequence"/>
</dbReference>
<dbReference type="InterPro" id="IPR017941">
    <property type="entry name" value="Rieske_2Fe-2S"/>
</dbReference>
<feature type="domain" description="Rieske" evidence="7">
    <location>
        <begin position="25"/>
        <end position="126"/>
    </location>
</feature>
<dbReference type="GO" id="GO:0016020">
    <property type="term" value="C:membrane"/>
    <property type="evidence" value="ECO:0007669"/>
    <property type="project" value="InterPro"/>
</dbReference>
<keyword evidence="5" id="KW-1015">Disulfide bond</keyword>
<proteinExistence type="predicted"/>
<keyword evidence="2" id="KW-0479">Metal-binding</keyword>
<accession>A0A419W7J7</accession>
<dbReference type="AlphaFoldDB" id="A0A419W7J7"/>
<organism evidence="8 9">
    <name type="scientific">Mangrovibacterium diazotrophicum</name>
    <dbReference type="NCBI Taxonomy" id="1261403"/>
    <lineage>
        <taxon>Bacteria</taxon>
        <taxon>Pseudomonadati</taxon>
        <taxon>Bacteroidota</taxon>
        <taxon>Bacteroidia</taxon>
        <taxon>Marinilabiliales</taxon>
        <taxon>Prolixibacteraceae</taxon>
        <taxon>Mangrovibacterium</taxon>
    </lineage>
</organism>
<evidence type="ECO:0000259" key="7">
    <source>
        <dbReference type="PROSITE" id="PS51296"/>
    </source>
</evidence>
<evidence type="ECO:0000313" key="9">
    <source>
        <dbReference type="Proteomes" id="UP000283387"/>
    </source>
</evidence>
<protein>
    <submittedName>
        <fullName evidence="8">Rieske-like 2Fe-2S protein</fullName>
    </submittedName>
</protein>
<evidence type="ECO:0000256" key="6">
    <source>
        <dbReference type="ARBA" id="ARBA00034078"/>
    </source>
</evidence>
<keyword evidence="3" id="KW-0408">Iron</keyword>
<dbReference type="InterPro" id="IPR005805">
    <property type="entry name" value="Rieske_Fe-S_prot_C"/>
</dbReference>
<dbReference type="PROSITE" id="PS51296">
    <property type="entry name" value="RIESKE"/>
    <property type="match status" value="1"/>
</dbReference>
<evidence type="ECO:0000256" key="4">
    <source>
        <dbReference type="ARBA" id="ARBA00023014"/>
    </source>
</evidence>
<dbReference type="EMBL" id="RAPN01000001">
    <property type="protein sequence ID" value="RKD91457.1"/>
    <property type="molecule type" value="Genomic_DNA"/>
</dbReference>
<dbReference type="OrthoDB" id="9767869at2"/>
<dbReference type="GO" id="GO:0051537">
    <property type="term" value="F:2 iron, 2 sulfur cluster binding"/>
    <property type="evidence" value="ECO:0007669"/>
    <property type="project" value="UniProtKB-KW"/>
</dbReference>
<keyword evidence="4" id="KW-0411">Iron-sulfur</keyword>
<dbReference type="CDD" id="cd03467">
    <property type="entry name" value="Rieske"/>
    <property type="match status" value="1"/>
</dbReference>
<reference evidence="8 9" key="1">
    <citation type="submission" date="2018-09" db="EMBL/GenBank/DDBJ databases">
        <title>Genomic Encyclopedia of Archaeal and Bacterial Type Strains, Phase II (KMG-II): from individual species to whole genera.</title>
        <authorList>
            <person name="Goeker M."/>
        </authorList>
    </citation>
    <scope>NUCLEOTIDE SEQUENCE [LARGE SCALE GENOMIC DNA]</scope>
    <source>
        <strain evidence="8 9">DSM 27148</strain>
    </source>
</reference>
<dbReference type="SUPFAM" id="SSF50022">
    <property type="entry name" value="ISP domain"/>
    <property type="match status" value="1"/>
</dbReference>
<dbReference type="GO" id="GO:0046872">
    <property type="term" value="F:metal ion binding"/>
    <property type="evidence" value="ECO:0007669"/>
    <property type="project" value="UniProtKB-KW"/>
</dbReference>
<keyword evidence="9" id="KW-1185">Reference proteome</keyword>
<dbReference type="Pfam" id="PF00355">
    <property type="entry name" value="Rieske"/>
    <property type="match status" value="1"/>
</dbReference>
<evidence type="ECO:0000313" key="8">
    <source>
        <dbReference type="EMBL" id="RKD91457.1"/>
    </source>
</evidence>
<comment type="caution">
    <text evidence="8">The sequence shown here is derived from an EMBL/GenBank/DDBJ whole genome shotgun (WGS) entry which is preliminary data.</text>
</comment>
<dbReference type="Gene3D" id="2.102.10.10">
    <property type="entry name" value="Rieske [2Fe-2S] iron-sulphur domain"/>
    <property type="match status" value="1"/>
</dbReference>
<keyword evidence="1" id="KW-0001">2Fe-2S</keyword>
<evidence type="ECO:0000256" key="1">
    <source>
        <dbReference type="ARBA" id="ARBA00022714"/>
    </source>
</evidence>
<sequence>MMRVNRRTFLNQGMTITIGLFVALWNKITLNQIKLGKQRKHIFPFDKNKSITFIDDFIIINRDNQTQVFRAHCTHLGCKINQATTDKLVCPCHGSEYDLNGQVLKGPAYKNLNIMKSSISEDGSQIEIEA</sequence>
<evidence type="ECO:0000256" key="5">
    <source>
        <dbReference type="ARBA" id="ARBA00023157"/>
    </source>
</evidence>
<gene>
    <name evidence="8" type="ORF">BC643_1812</name>
</gene>
<dbReference type="InterPro" id="IPR014349">
    <property type="entry name" value="Rieske_Fe-S_prot"/>
</dbReference>
<comment type="cofactor">
    <cofactor evidence="6">
        <name>[2Fe-2S] cluster</name>
        <dbReference type="ChEBI" id="CHEBI:190135"/>
    </cofactor>
</comment>
<dbReference type="InterPro" id="IPR036922">
    <property type="entry name" value="Rieske_2Fe-2S_sf"/>
</dbReference>
<dbReference type="PANTHER" id="PTHR10134">
    <property type="entry name" value="CYTOCHROME B-C1 COMPLEX SUBUNIT RIESKE, MITOCHONDRIAL"/>
    <property type="match status" value="1"/>
</dbReference>
<dbReference type="PRINTS" id="PR00162">
    <property type="entry name" value="RIESKE"/>
</dbReference>
<evidence type="ECO:0000256" key="3">
    <source>
        <dbReference type="ARBA" id="ARBA00023004"/>
    </source>
</evidence>
<name>A0A419W7J7_9BACT</name>
<evidence type="ECO:0000256" key="2">
    <source>
        <dbReference type="ARBA" id="ARBA00022723"/>
    </source>
</evidence>